<reference evidence="2 3" key="1">
    <citation type="submission" date="2018-06" db="EMBL/GenBank/DDBJ databases">
        <title>Extensive metabolic versatility and redundancy in microbially diverse, dynamic hydrothermal sediments.</title>
        <authorList>
            <person name="Dombrowski N."/>
            <person name="Teske A."/>
            <person name="Baker B.J."/>
        </authorList>
    </citation>
    <scope>NUCLEOTIDE SEQUENCE [LARGE SCALE GENOMIC DNA]</scope>
    <source>
        <strain evidence="2">B79_G16</strain>
    </source>
</reference>
<dbReference type="AlphaFoldDB" id="A0A420ZBK4"/>
<evidence type="ECO:0000313" key="3">
    <source>
        <dbReference type="Proteomes" id="UP000281261"/>
    </source>
</evidence>
<dbReference type="Pfam" id="PF01455">
    <property type="entry name" value="HupF_HypC"/>
    <property type="match status" value="1"/>
</dbReference>
<dbReference type="EMBL" id="QMNG01000045">
    <property type="protein sequence ID" value="RLC36568.1"/>
    <property type="molecule type" value="Genomic_DNA"/>
</dbReference>
<sequence length="73" mass="8065">MCLAIPVKVVEIKDNRGFVELSGLKKEVALDLTPDVREGDYVLLHAGFAIKRIDEKEAKKTLELLEEINGVSG</sequence>
<proteinExistence type="inferred from homology"/>
<name>A0A420ZBK4_UNCK3</name>
<evidence type="ECO:0000313" key="2">
    <source>
        <dbReference type="EMBL" id="RLC36568.1"/>
    </source>
</evidence>
<dbReference type="GO" id="GO:1902670">
    <property type="term" value="F:carbon dioxide binding"/>
    <property type="evidence" value="ECO:0007669"/>
    <property type="project" value="TreeGrafter"/>
</dbReference>
<dbReference type="SUPFAM" id="SSF159127">
    <property type="entry name" value="HupF/HypC-like"/>
    <property type="match status" value="1"/>
</dbReference>
<protein>
    <submittedName>
        <fullName evidence="2">HypC/HybG/HupF family hydrogenase formation chaperone</fullName>
    </submittedName>
</protein>
<gene>
    <name evidence="2" type="ORF">DRH29_04305</name>
</gene>
<comment type="caution">
    <text evidence="2">The sequence shown here is derived from an EMBL/GenBank/DDBJ whole genome shotgun (WGS) entry which is preliminary data.</text>
</comment>
<dbReference type="NCBIfam" id="TIGR00074">
    <property type="entry name" value="hypC_hupF"/>
    <property type="match status" value="1"/>
</dbReference>
<dbReference type="InterPro" id="IPR001109">
    <property type="entry name" value="Hydrogenase_HupF/HypC"/>
</dbReference>
<dbReference type="InterPro" id="IPR019812">
    <property type="entry name" value="Hydgase_assmbl_chp_CS"/>
</dbReference>
<dbReference type="GO" id="GO:0005506">
    <property type="term" value="F:iron ion binding"/>
    <property type="evidence" value="ECO:0007669"/>
    <property type="project" value="TreeGrafter"/>
</dbReference>
<dbReference type="Proteomes" id="UP000281261">
    <property type="component" value="Unassembled WGS sequence"/>
</dbReference>
<dbReference type="PRINTS" id="PR00445">
    <property type="entry name" value="HUPFHYPC"/>
</dbReference>
<dbReference type="Gene3D" id="2.30.30.140">
    <property type="match status" value="1"/>
</dbReference>
<dbReference type="PANTHER" id="PTHR35177:SF2">
    <property type="entry name" value="HYDROGENASE MATURATION FACTOR HYBG"/>
    <property type="match status" value="1"/>
</dbReference>
<dbReference type="PANTHER" id="PTHR35177">
    <property type="entry name" value="HYDROGENASE MATURATION FACTOR HYBG"/>
    <property type="match status" value="1"/>
</dbReference>
<dbReference type="GO" id="GO:0051604">
    <property type="term" value="P:protein maturation"/>
    <property type="evidence" value="ECO:0007669"/>
    <property type="project" value="TreeGrafter"/>
</dbReference>
<evidence type="ECO:0000256" key="1">
    <source>
        <dbReference type="ARBA" id="ARBA00006018"/>
    </source>
</evidence>
<dbReference type="FunFam" id="2.30.30.140:FF:000022">
    <property type="entry name" value="Hydrogenase assembly chaperone HybG"/>
    <property type="match status" value="1"/>
</dbReference>
<comment type="similarity">
    <text evidence="1">Belongs to the HupF/HypC family.</text>
</comment>
<organism evidence="2 3">
    <name type="scientific">candidate division Kazan bacterium</name>
    <dbReference type="NCBI Taxonomy" id="2202143"/>
    <lineage>
        <taxon>Bacteria</taxon>
        <taxon>Bacteria division Kazan-3B-28</taxon>
    </lineage>
</organism>
<accession>A0A420ZBK4</accession>
<dbReference type="PROSITE" id="PS01097">
    <property type="entry name" value="HUPF_HYPC"/>
    <property type="match status" value="1"/>
</dbReference>